<dbReference type="InterPro" id="IPR043751">
    <property type="entry name" value="DUF5696"/>
</dbReference>
<proteinExistence type="predicted"/>
<protein>
    <submittedName>
        <fullName evidence="2">Uncharacterized protein</fullName>
    </submittedName>
</protein>
<name>A0A848M2I2_PAELE</name>
<keyword evidence="1" id="KW-0472">Membrane</keyword>
<sequence>MCTERLFSGHEGGRNTVKKRKKWLLFFAGAVILMLAAGLWLTSRGAPAADLSAFRQTLEELEPGTELKSLPEAAAGIPGMILAAQNEDLALYYNETTAEVAVSDKRSKHIWYSNPSERNEDTIASPFEKEVLSSQLAVSFRDQIGTLETYHSFPWSVTSKNFTAEAIKNGIRITYTLGDVSLGVDALPQYITKSRLQEKVLSKLDESLANYVETRYYPTKNNPEVLERLDEQVKKPLVLKKMLSAFEQAGYTAEDLAADNAENGSAAGGESTKPSFTIPMEYRLDGSTLLVSIPMHQVTESENHRIASIDLLRFFGAAGSEEEGYMLVPDGSGALIRLNNGKIREEQYVQQVYGPDPNDNSWGRGQVAEKAAMPVYGLKADDAAWFAVIEEGDAAARIAADIGGKQSSYNYVYSSFAVRGEDELELYTGSKIQEIKLLSEELYRGNLSVRYSFLTGGDASYSGMAKAYRSMLVQQNKLTPLAEEQKLPFYVDMLGSLDKQKSFLGVPYDAVISMTSFQEAGDIARKLSEDGISNLRMRYLGWFGKGVHHKAPVSVKADRVLGSKKELSQLQEQLQQSGGGLYPDVAFQYIYRDGAGFNPSSDAARFVTREAAELHPYDRNMNRMDPYYGSYTLLSPAKLPYYVKEFARNYENYGIGALSLRDLGSLVSSDYRVGRVVFREDAKHIAVSQMKLLQEQYPDVMVSDANAYTWPYVNHILDVPEGTSRFSLTDEEVPFYQMVIHGYMDYAGQTLNIGAEQDIRHKILASVELGAAPHFVWSYEPSSLLKFTRFDDMYSTQYEDWYEEAVTYYNRVNEVLGPLRNTPIDEHIRHQQGVVEVKYEGGTSLLINYTDKPVSVNGVKVEAKDFTSGGDGA</sequence>
<feature type="transmembrane region" description="Helical" evidence="1">
    <location>
        <begin position="23"/>
        <end position="41"/>
    </location>
</feature>
<dbReference type="EMBL" id="JABBPN010000003">
    <property type="protein sequence ID" value="NMO95107.1"/>
    <property type="molecule type" value="Genomic_DNA"/>
</dbReference>
<comment type="caution">
    <text evidence="2">The sequence shown here is derived from an EMBL/GenBank/DDBJ whole genome shotgun (WGS) entry which is preliminary data.</text>
</comment>
<reference evidence="2 3" key="1">
    <citation type="submission" date="2020-04" db="EMBL/GenBank/DDBJ databases">
        <title>Paenibacillus algicola sp. nov., a novel marine bacterium producing alginate lyase.</title>
        <authorList>
            <person name="Huang H."/>
        </authorList>
    </citation>
    <scope>NUCLEOTIDE SEQUENCE [LARGE SCALE GENOMIC DNA]</scope>
    <source>
        <strain evidence="2 3">L7-75</strain>
    </source>
</reference>
<keyword evidence="1" id="KW-1133">Transmembrane helix</keyword>
<dbReference type="Pfam" id="PF18952">
    <property type="entry name" value="DUF5696"/>
    <property type="match status" value="1"/>
</dbReference>
<keyword evidence="1" id="KW-0812">Transmembrane</keyword>
<gene>
    <name evidence="2" type="ORF">HII30_04810</name>
</gene>
<organism evidence="2 3">
    <name type="scientific">Paenibacillus lemnae</name>
    <dbReference type="NCBI Taxonomy" id="1330551"/>
    <lineage>
        <taxon>Bacteria</taxon>
        <taxon>Bacillati</taxon>
        <taxon>Bacillota</taxon>
        <taxon>Bacilli</taxon>
        <taxon>Bacillales</taxon>
        <taxon>Paenibacillaceae</taxon>
        <taxon>Paenibacillus</taxon>
    </lineage>
</organism>
<evidence type="ECO:0000256" key="1">
    <source>
        <dbReference type="SAM" id="Phobius"/>
    </source>
</evidence>
<evidence type="ECO:0000313" key="2">
    <source>
        <dbReference type="EMBL" id="NMO95107.1"/>
    </source>
</evidence>
<keyword evidence="3" id="KW-1185">Reference proteome</keyword>
<dbReference type="Proteomes" id="UP000565468">
    <property type="component" value="Unassembled WGS sequence"/>
</dbReference>
<accession>A0A848M2I2</accession>
<dbReference type="AlphaFoldDB" id="A0A848M2I2"/>
<evidence type="ECO:0000313" key="3">
    <source>
        <dbReference type="Proteomes" id="UP000565468"/>
    </source>
</evidence>